<accession>A0ABV7YU59</accession>
<dbReference type="SMART" id="SM00342">
    <property type="entry name" value="HTH_ARAC"/>
    <property type="match status" value="1"/>
</dbReference>
<dbReference type="Gene3D" id="2.60.120.10">
    <property type="entry name" value="Jelly Rolls"/>
    <property type="match status" value="1"/>
</dbReference>
<keyword evidence="3" id="KW-0804">Transcription</keyword>
<dbReference type="SUPFAM" id="SSF46689">
    <property type="entry name" value="Homeodomain-like"/>
    <property type="match status" value="2"/>
</dbReference>
<gene>
    <name evidence="5" type="ORF">ACFOOI_03645</name>
</gene>
<evidence type="ECO:0000259" key="4">
    <source>
        <dbReference type="PROSITE" id="PS01124"/>
    </source>
</evidence>
<dbReference type="PROSITE" id="PS01124">
    <property type="entry name" value="HTH_ARAC_FAMILY_2"/>
    <property type="match status" value="1"/>
</dbReference>
<keyword evidence="2" id="KW-0238">DNA-binding</keyword>
<feature type="domain" description="HTH araC/xylS-type" evidence="4">
    <location>
        <begin position="187"/>
        <end position="285"/>
    </location>
</feature>
<evidence type="ECO:0000256" key="3">
    <source>
        <dbReference type="ARBA" id="ARBA00023163"/>
    </source>
</evidence>
<dbReference type="RefSeq" id="WP_379835180.1">
    <property type="nucleotide sequence ID" value="NZ_JBHRYQ010000001.1"/>
</dbReference>
<organism evidence="5 6">
    <name type="scientific">Lacihabitans lacunae</name>
    <dbReference type="NCBI Taxonomy" id="1028214"/>
    <lineage>
        <taxon>Bacteria</taxon>
        <taxon>Pseudomonadati</taxon>
        <taxon>Bacteroidota</taxon>
        <taxon>Cytophagia</taxon>
        <taxon>Cytophagales</taxon>
        <taxon>Leadbetterellaceae</taxon>
        <taxon>Lacihabitans</taxon>
    </lineage>
</organism>
<protein>
    <submittedName>
        <fullName evidence="5">AraC family transcriptional regulator</fullName>
    </submittedName>
</protein>
<keyword evidence="1" id="KW-0805">Transcription regulation</keyword>
<dbReference type="InterPro" id="IPR011051">
    <property type="entry name" value="RmlC_Cupin_sf"/>
</dbReference>
<dbReference type="Pfam" id="PF12833">
    <property type="entry name" value="HTH_18"/>
    <property type="match status" value="1"/>
</dbReference>
<comment type="caution">
    <text evidence="5">The sequence shown here is derived from an EMBL/GenBank/DDBJ whole genome shotgun (WGS) entry which is preliminary data.</text>
</comment>
<dbReference type="InterPro" id="IPR009057">
    <property type="entry name" value="Homeodomain-like_sf"/>
</dbReference>
<dbReference type="Gene3D" id="1.10.10.60">
    <property type="entry name" value="Homeodomain-like"/>
    <property type="match status" value="2"/>
</dbReference>
<evidence type="ECO:0000313" key="5">
    <source>
        <dbReference type="EMBL" id="MFC3809738.1"/>
    </source>
</evidence>
<proteinExistence type="predicted"/>
<dbReference type="EMBL" id="JBHRYQ010000001">
    <property type="protein sequence ID" value="MFC3809738.1"/>
    <property type="molecule type" value="Genomic_DNA"/>
</dbReference>
<dbReference type="Proteomes" id="UP001595616">
    <property type="component" value="Unassembled WGS sequence"/>
</dbReference>
<dbReference type="PANTHER" id="PTHR43280">
    <property type="entry name" value="ARAC-FAMILY TRANSCRIPTIONAL REGULATOR"/>
    <property type="match status" value="1"/>
</dbReference>
<evidence type="ECO:0000256" key="1">
    <source>
        <dbReference type="ARBA" id="ARBA00023015"/>
    </source>
</evidence>
<evidence type="ECO:0000256" key="2">
    <source>
        <dbReference type="ARBA" id="ARBA00023125"/>
    </source>
</evidence>
<evidence type="ECO:0000313" key="6">
    <source>
        <dbReference type="Proteomes" id="UP001595616"/>
    </source>
</evidence>
<dbReference type="InterPro" id="IPR014710">
    <property type="entry name" value="RmlC-like_jellyroll"/>
</dbReference>
<name>A0ABV7YU59_9BACT</name>
<dbReference type="InterPro" id="IPR018060">
    <property type="entry name" value="HTH_AraC"/>
</dbReference>
<dbReference type="SUPFAM" id="SSF51182">
    <property type="entry name" value="RmlC-like cupins"/>
    <property type="match status" value="1"/>
</dbReference>
<sequence length="288" mass="33539">MPVVLKKDIENAFASITVQELHEKHFDPNWHFHPHYQIFTVLNSNGTRFIGDDIAVFNTGDTVFLGPDLPHLWRNDKAYFEGTATSEAHGLVLYFTDDFLGKDFFEKPEMHLIKNLLEHSKRGISWSEKSNKLIIGYLKEILILNGFDRILKLLELLHLLSQDKNYTFITKEGYANSHKVSETERMQKVHDFVLKNFKTEIKLQEISETISMSEAAFCRYFKKRANKTFTDFVNEIRIGNACKMIGEQKYSISEICFESGFNTISNFNHQFKKIVHKTPSEYLKALKI</sequence>
<reference evidence="6" key="1">
    <citation type="journal article" date="2019" name="Int. J. Syst. Evol. Microbiol.">
        <title>The Global Catalogue of Microorganisms (GCM) 10K type strain sequencing project: providing services to taxonomists for standard genome sequencing and annotation.</title>
        <authorList>
            <consortium name="The Broad Institute Genomics Platform"/>
            <consortium name="The Broad Institute Genome Sequencing Center for Infectious Disease"/>
            <person name="Wu L."/>
            <person name="Ma J."/>
        </authorList>
    </citation>
    <scope>NUCLEOTIDE SEQUENCE [LARGE SCALE GENOMIC DNA]</scope>
    <source>
        <strain evidence="6">CECT 7956</strain>
    </source>
</reference>
<dbReference type="PANTHER" id="PTHR43280:SF27">
    <property type="entry name" value="TRANSCRIPTIONAL REGULATOR MTLR"/>
    <property type="match status" value="1"/>
</dbReference>
<keyword evidence="6" id="KW-1185">Reference proteome</keyword>